<dbReference type="Proteomes" id="UP000237025">
    <property type="component" value="Unassembled WGS sequence"/>
</dbReference>
<sequence length="76" mass="8525">MDAMNSLPLVILFEARVLLRNGLCVQLQEKEHRVIPCFSLEQLTEEICNSSDAARVLLIGVVGLDALLCKIMRTRN</sequence>
<protein>
    <submittedName>
        <fullName evidence="1">Uncharacterized protein</fullName>
    </submittedName>
</protein>
<evidence type="ECO:0000313" key="1">
    <source>
        <dbReference type="EMBL" id="POZ25940.1"/>
    </source>
</evidence>
<evidence type="ECO:0000313" key="2">
    <source>
        <dbReference type="Proteomes" id="UP000237025"/>
    </source>
</evidence>
<gene>
    <name evidence="1" type="ORF">C3712_04225</name>
</gene>
<keyword evidence="2" id="KW-1185">Reference proteome</keyword>
<dbReference type="EMBL" id="PQVW01000002">
    <property type="protein sequence ID" value="POZ25940.1"/>
    <property type="molecule type" value="Genomic_DNA"/>
</dbReference>
<proteinExistence type="predicted"/>
<organism evidence="1 2">
    <name type="scientific">Lelliottia aquatilis</name>
    <dbReference type="NCBI Taxonomy" id="2080838"/>
    <lineage>
        <taxon>Bacteria</taxon>
        <taxon>Pseudomonadati</taxon>
        <taxon>Pseudomonadota</taxon>
        <taxon>Gammaproteobacteria</taxon>
        <taxon>Enterobacterales</taxon>
        <taxon>Enterobacteriaceae</taxon>
        <taxon>Lelliottia</taxon>
    </lineage>
</organism>
<name>A0ABX5A7F4_9ENTR</name>
<reference evidence="1 2" key="1">
    <citation type="submission" date="2018-02" db="EMBL/GenBank/DDBJ databases">
        <title>Lelliotia aquatilis sp. nov., isolated from drinking water.</title>
        <authorList>
            <person name="Kaempfer P."/>
            <person name="Glaeser S."/>
            <person name="Exner M."/>
            <person name="Doijad S."/>
            <person name="Chakraborty T."/>
        </authorList>
    </citation>
    <scope>NUCLEOTIDE SEQUENCE [LARGE SCALE GENOMIC DNA]</scope>
    <source>
        <strain evidence="1 2">6331-17</strain>
    </source>
</reference>
<accession>A0ABX5A7F4</accession>
<comment type="caution">
    <text evidence="1">The sequence shown here is derived from an EMBL/GenBank/DDBJ whole genome shotgun (WGS) entry which is preliminary data.</text>
</comment>